<keyword evidence="2" id="KW-0479">Metal-binding</keyword>
<dbReference type="GO" id="GO:0005634">
    <property type="term" value="C:nucleus"/>
    <property type="evidence" value="ECO:0007669"/>
    <property type="project" value="UniProtKB-SubCell"/>
</dbReference>
<keyword evidence="7" id="KW-0238">DNA-binding</keyword>
<feature type="domain" description="C2H2-type" evidence="11">
    <location>
        <begin position="363"/>
        <end position="391"/>
    </location>
</feature>
<dbReference type="GO" id="GO:0000981">
    <property type="term" value="F:DNA-binding transcription factor activity, RNA polymerase II-specific"/>
    <property type="evidence" value="ECO:0007669"/>
    <property type="project" value="TreeGrafter"/>
</dbReference>
<dbReference type="InterPro" id="IPR013087">
    <property type="entry name" value="Znf_C2H2_type"/>
</dbReference>
<feature type="domain" description="C2H2-type" evidence="11">
    <location>
        <begin position="306"/>
        <end position="333"/>
    </location>
</feature>
<evidence type="ECO:0000256" key="7">
    <source>
        <dbReference type="ARBA" id="ARBA00023125"/>
    </source>
</evidence>
<reference evidence="12" key="1">
    <citation type="submission" date="2021-12" db="EMBL/GenBank/DDBJ databases">
        <authorList>
            <person name="King R."/>
        </authorList>
    </citation>
    <scope>NUCLEOTIDE SEQUENCE</scope>
</reference>
<evidence type="ECO:0000256" key="5">
    <source>
        <dbReference type="ARBA" id="ARBA00022833"/>
    </source>
</evidence>
<evidence type="ECO:0000313" key="13">
    <source>
        <dbReference type="Proteomes" id="UP001152759"/>
    </source>
</evidence>
<evidence type="ECO:0000256" key="3">
    <source>
        <dbReference type="ARBA" id="ARBA00022737"/>
    </source>
</evidence>
<feature type="domain" description="C2H2-type" evidence="11">
    <location>
        <begin position="561"/>
        <end position="588"/>
    </location>
</feature>
<feature type="domain" description="C2H2-type" evidence="11">
    <location>
        <begin position="476"/>
        <end position="504"/>
    </location>
</feature>
<feature type="domain" description="C2H2-type" evidence="11">
    <location>
        <begin position="392"/>
        <end position="419"/>
    </location>
</feature>
<evidence type="ECO:0000313" key="12">
    <source>
        <dbReference type="EMBL" id="CAH0396031.1"/>
    </source>
</evidence>
<dbReference type="PANTHER" id="PTHR24384:SF189">
    <property type="entry name" value="C2H2-TYPE DOMAIN-CONTAINING PROTEIN-RELATED"/>
    <property type="match status" value="1"/>
</dbReference>
<name>A0A9P0F846_BEMTA</name>
<dbReference type="EMBL" id="OU963870">
    <property type="protein sequence ID" value="CAH0396031.1"/>
    <property type="molecule type" value="Genomic_DNA"/>
</dbReference>
<dbReference type="Pfam" id="PF12874">
    <property type="entry name" value="zf-met"/>
    <property type="match status" value="1"/>
</dbReference>
<dbReference type="InterPro" id="IPR050752">
    <property type="entry name" value="C2H2-ZF_domain"/>
</dbReference>
<keyword evidence="9" id="KW-0539">Nucleus</keyword>
<dbReference type="PROSITE" id="PS00028">
    <property type="entry name" value="ZINC_FINGER_C2H2_1"/>
    <property type="match status" value="11"/>
</dbReference>
<feature type="domain" description="C2H2-type" evidence="11">
    <location>
        <begin position="617"/>
        <end position="641"/>
    </location>
</feature>
<keyword evidence="4 10" id="KW-0863">Zinc-finger</keyword>
<dbReference type="Proteomes" id="UP001152759">
    <property type="component" value="Chromosome 9"/>
</dbReference>
<feature type="domain" description="C2H2-type" evidence="11">
    <location>
        <begin position="448"/>
        <end position="475"/>
    </location>
</feature>
<dbReference type="GO" id="GO:0008270">
    <property type="term" value="F:zinc ion binding"/>
    <property type="evidence" value="ECO:0007669"/>
    <property type="project" value="UniProtKB-KW"/>
</dbReference>
<evidence type="ECO:0000259" key="11">
    <source>
        <dbReference type="PROSITE" id="PS50157"/>
    </source>
</evidence>
<keyword evidence="5" id="KW-0862">Zinc</keyword>
<gene>
    <name evidence="12" type="ORF">BEMITA_LOCUS14146</name>
</gene>
<dbReference type="PROSITE" id="PS50157">
    <property type="entry name" value="ZINC_FINGER_C2H2_2"/>
    <property type="match status" value="12"/>
</dbReference>
<evidence type="ECO:0000256" key="10">
    <source>
        <dbReference type="PROSITE-ProRule" id="PRU00042"/>
    </source>
</evidence>
<feature type="domain" description="C2H2-type" evidence="11">
    <location>
        <begin position="505"/>
        <end position="532"/>
    </location>
</feature>
<evidence type="ECO:0000256" key="6">
    <source>
        <dbReference type="ARBA" id="ARBA00023015"/>
    </source>
</evidence>
<keyword evidence="8" id="KW-0804">Transcription</keyword>
<keyword evidence="3" id="KW-0677">Repeat</keyword>
<dbReference type="PANTHER" id="PTHR24384">
    <property type="entry name" value="FINGER PUTATIVE TRANSCRIPTION FACTOR FAMILY-RELATED"/>
    <property type="match status" value="1"/>
</dbReference>
<dbReference type="AlphaFoldDB" id="A0A9P0F846"/>
<dbReference type="Pfam" id="PF00096">
    <property type="entry name" value="zf-C2H2"/>
    <property type="match status" value="3"/>
</dbReference>
<evidence type="ECO:0000256" key="4">
    <source>
        <dbReference type="ARBA" id="ARBA00022771"/>
    </source>
</evidence>
<dbReference type="SMART" id="SM00355">
    <property type="entry name" value="ZnF_C2H2"/>
    <property type="match status" value="14"/>
</dbReference>
<dbReference type="FunFam" id="3.30.160.60:FF:000100">
    <property type="entry name" value="Zinc finger 45-like"/>
    <property type="match status" value="1"/>
</dbReference>
<dbReference type="InterPro" id="IPR036236">
    <property type="entry name" value="Znf_C2H2_sf"/>
</dbReference>
<sequence>MADEQMTFPVVLIERLAANEKYSVAENDTPKMPPIECKSQDISPSQEVIKREFSAQIVPVIKQEPRYEFEGGTSSHLDISINLVGFNVKNEIKPEVTAELVGSFPLSLSSNQPQYQETLKIENRSEQSEIEYDSKNSSENCSRISPRILEHHEVQNTKCNDDTMTLSSFISNVTVKLVDMFSDEARKRGEVHSSNSFCSCIFCRRVYMDTSNAHLLSMNLKNASEHGPPKSQQKLANHSGQRLSNKIKKLFRCAVCQVQCKNISSWKAHWVVHKGNYKCFLCKVRCESEKKFVNHMRDAHSIGKAYRCSICSKSFRLLSCLLQHFKVHIEDRPFKCDLCSMAFKIHQHLTVHKENIHLKAKPYSCDLCTAKFSTKPILSDHMRSVHSNKRPFECKVCCKSFKLKSHLVKHSRMHSSEKPFKCELCPATFRYPQSAKEHLRVHSNEKPYLCSICPKSFKYSSQLFVHEKRHSKKRAFVCDLCKTKFKTRETISKHIRIVHLGEKPVKCNLCTYKTINTSSLKKHMAVHEETRPFKCTLCSAKFAVSLYLKIHLKTIHSGRSFDCEICHMKFPRKRSLTLHRNVHKEERQFKCDLCCTEFSKSVDLTKHMDGHDAGGKFFCAHCPSAFKYKKKIITHLKIHSK</sequence>
<feature type="domain" description="C2H2-type" evidence="11">
    <location>
        <begin position="533"/>
        <end position="561"/>
    </location>
</feature>
<organism evidence="12 13">
    <name type="scientific">Bemisia tabaci</name>
    <name type="common">Sweetpotato whitefly</name>
    <name type="synonym">Aleurodes tabaci</name>
    <dbReference type="NCBI Taxonomy" id="7038"/>
    <lineage>
        <taxon>Eukaryota</taxon>
        <taxon>Metazoa</taxon>
        <taxon>Ecdysozoa</taxon>
        <taxon>Arthropoda</taxon>
        <taxon>Hexapoda</taxon>
        <taxon>Insecta</taxon>
        <taxon>Pterygota</taxon>
        <taxon>Neoptera</taxon>
        <taxon>Paraneoptera</taxon>
        <taxon>Hemiptera</taxon>
        <taxon>Sternorrhyncha</taxon>
        <taxon>Aleyrodoidea</taxon>
        <taxon>Aleyrodidae</taxon>
        <taxon>Aleyrodinae</taxon>
        <taxon>Bemisia</taxon>
    </lineage>
</organism>
<dbReference type="FunFam" id="3.30.160.60:FF:000446">
    <property type="entry name" value="Zinc finger protein"/>
    <property type="match status" value="3"/>
</dbReference>
<dbReference type="GO" id="GO:0000978">
    <property type="term" value="F:RNA polymerase II cis-regulatory region sequence-specific DNA binding"/>
    <property type="evidence" value="ECO:0007669"/>
    <property type="project" value="TreeGrafter"/>
</dbReference>
<evidence type="ECO:0000256" key="8">
    <source>
        <dbReference type="ARBA" id="ARBA00023163"/>
    </source>
</evidence>
<proteinExistence type="predicted"/>
<dbReference type="Gene3D" id="3.30.160.60">
    <property type="entry name" value="Classic Zinc Finger"/>
    <property type="match status" value="11"/>
</dbReference>
<accession>A0A9P0F846</accession>
<evidence type="ECO:0000256" key="1">
    <source>
        <dbReference type="ARBA" id="ARBA00004123"/>
    </source>
</evidence>
<feature type="domain" description="C2H2-type" evidence="11">
    <location>
        <begin position="420"/>
        <end position="447"/>
    </location>
</feature>
<protein>
    <recommendedName>
        <fullName evidence="11">C2H2-type domain-containing protein</fullName>
    </recommendedName>
</protein>
<evidence type="ECO:0000256" key="2">
    <source>
        <dbReference type="ARBA" id="ARBA00022723"/>
    </source>
</evidence>
<evidence type="ECO:0000256" key="9">
    <source>
        <dbReference type="ARBA" id="ARBA00023242"/>
    </source>
</evidence>
<feature type="domain" description="C2H2-type" evidence="11">
    <location>
        <begin position="589"/>
        <end position="611"/>
    </location>
</feature>
<keyword evidence="6" id="KW-0805">Transcription regulation</keyword>
<comment type="subcellular location">
    <subcellularLocation>
        <location evidence="1">Nucleus</location>
    </subcellularLocation>
</comment>
<keyword evidence="13" id="KW-1185">Reference proteome</keyword>
<dbReference type="SUPFAM" id="SSF57667">
    <property type="entry name" value="beta-beta-alpha zinc fingers"/>
    <property type="match status" value="7"/>
</dbReference>
<feature type="domain" description="C2H2-type" evidence="11">
    <location>
        <begin position="334"/>
        <end position="362"/>
    </location>
</feature>